<dbReference type="GO" id="GO:0005886">
    <property type="term" value="C:plasma membrane"/>
    <property type="evidence" value="ECO:0007669"/>
    <property type="project" value="UniProtKB-SubCell"/>
</dbReference>
<comment type="subcellular location">
    <subcellularLocation>
        <location evidence="1">Cell membrane</location>
        <topology evidence="1">Multi-pass membrane protein</topology>
    </subcellularLocation>
</comment>
<name>X1JWF3_9ZZZZ</name>
<feature type="domain" description="Mechanosensitive ion channel transmembrane helices 2/3" evidence="9">
    <location>
        <begin position="75"/>
        <end position="114"/>
    </location>
</feature>
<keyword evidence="4 7" id="KW-0812">Transmembrane</keyword>
<evidence type="ECO:0000256" key="5">
    <source>
        <dbReference type="ARBA" id="ARBA00022989"/>
    </source>
</evidence>
<comment type="similarity">
    <text evidence="2">Belongs to the MscS (TC 1.A.23) family.</text>
</comment>
<dbReference type="InterPro" id="IPR006685">
    <property type="entry name" value="MscS_channel_2nd"/>
</dbReference>
<dbReference type="InterPro" id="IPR023408">
    <property type="entry name" value="MscS_beta-dom_sf"/>
</dbReference>
<feature type="transmembrane region" description="Helical" evidence="7">
    <location>
        <begin position="98"/>
        <end position="117"/>
    </location>
</feature>
<protein>
    <recommendedName>
        <fullName evidence="11">Mechanosensitive ion channel</fullName>
    </recommendedName>
</protein>
<keyword evidence="6 7" id="KW-0472">Membrane</keyword>
<dbReference type="Pfam" id="PF21088">
    <property type="entry name" value="MS_channel_1st"/>
    <property type="match status" value="1"/>
</dbReference>
<organism evidence="10">
    <name type="scientific">marine sediment metagenome</name>
    <dbReference type="NCBI Taxonomy" id="412755"/>
    <lineage>
        <taxon>unclassified sequences</taxon>
        <taxon>metagenomes</taxon>
        <taxon>ecological metagenomes</taxon>
    </lineage>
</organism>
<comment type="caution">
    <text evidence="10">The sequence shown here is derived from an EMBL/GenBank/DDBJ whole genome shotgun (WGS) entry which is preliminary data.</text>
</comment>
<evidence type="ECO:0000313" key="10">
    <source>
        <dbReference type="EMBL" id="GAH99061.1"/>
    </source>
</evidence>
<dbReference type="InterPro" id="IPR049142">
    <property type="entry name" value="MS_channel_1st"/>
</dbReference>
<feature type="domain" description="Mechanosensitive ion channel MscS" evidence="8">
    <location>
        <begin position="115"/>
        <end position="180"/>
    </location>
</feature>
<dbReference type="PANTHER" id="PTHR30460">
    <property type="entry name" value="MODERATE CONDUCTANCE MECHANOSENSITIVE CHANNEL YBIO"/>
    <property type="match status" value="1"/>
</dbReference>
<proteinExistence type="inferred from homology"/>
<evidence type="ECO:0000256" key="1">
    <source>
        <dbReference type="ARBA" id="ARBA00004651"/>
    </source>
</evidence>
<dbReference type="InterPro" id="IPR011014">
    <property type="entry name" value="MscS_channel_TM-2"/>
</dbReference>
<evidence type="ECO:0000259" key="9">
    <source>
        <dbReference type="Pfam" id="PF21088"/>
    </source>
</evidence>
<keyword evidence="3" id="KW-1003">Cell membrane</keyword>
<dbReference type="InterPro" id="IPR045276">
    <property type="entry name" value="YbiO_bact"/>
</dbReference>
<dbReference type="SUPFAM" id="SSF50182">
    <property type="entry name" value="Sm-like ribonucleoproteins"/>
    <property type="match status" value="1"/>
</dbReference>
<sequence>MNFQNILQNLISWSISHGIKIIVILFIAWLATRIGRIFISKLIKTLIEKAEMVGRDGKVQKQRGETLSKVFSSTLKIVIWIIAILTVLPEFGINPTPLLAGAGLIGLAIGMGSKNLVQDYLAGLFILLEDQYRVGEEIDISGKKGKVIDLTLRRTVIKDEEGIVHYIPNGQIKSASNLSRK</sequence>
<feature type="transmembrane region" description="Helical" evidence="7">
    <location>
        <begin position="6"/>
        <end position="31"/>
    </location>
</feature>
<dbReference type="Pfam" id="PF00924">
    <property type="entry name" value="MS_channel_2nd"/>
    <property type="match status" value="1"/>
</dbReference>
<dbReference type="Gene3D" id="1.10.287.1260">
    <property type="match status" value="1"/>
</dbReference>
<dbReference type="EMBL" id="BARV01001684">
    <property type="protein sequence ID" value="GAH99061.1"/>
    <property type="molecule type" value="Genomic_DNA"/>
</dbReference>
<evidence type="ECO:0000256" key="4">
    <source>
        <dbReference type="ARBA" id="ARBA00022692"/>
    </source>
</evidence>
<evidence type="ECO:0000256" key="7">
    <source>
        <dbReference type="SAM" id="Phobius"/>
    </source>
</evidence>
<dbReference type="InterPro" id="IPR010920">
    <property type="entry name" value="LSM_dom_sf"/>
</dbReference>
<keyword evidence="5 7" id="KW-1133">Transmembrane helix</keyword>
<evidence type="ECO:0008006" key="11">
    <source>
        <dbReference type="Google" id="ProtNLM"/>
    </source>
</evidence>
<dbReference type="Gene3D" id="2.30.30.60">
    <property type="match status" value="1"/>
</dbReference>
<dbReference type="GO" id="GO:0008381">
    <property type="term" value="F:mechanosensitive monoatomic ion channel activity"/>
    <property type="evidence" value="ECO:0007669"/>
    <property type="project" value="InterPro"/>
</dbReference>
<gene>
    <name evidence="10" type="ORF">S06H3_04729</name>
</gene>
<feature type="transmembrane region" description="Helical" evidence="7">
    <location>
        <begin position="70"/>
        <end position="92"/>
    </location>
</feature>
<accession>X1JWF3</accession>
<evidence type="ECO:0000256" key="2">
    <source>
        <dbReference type="ARBA" id="ARBA00008017"/>
    </source>
</evidence>
<evidence type="ECO:0000259" key="8">
    <source>
        <dbReference type="Pfam" id="PF00924"/>
    </source>
</evidence>
<dbReference type="SUPFAM" id="SSF82861">
    <property type="entry name" value="Mechanosensitive channel protein MscS (YggB), transmembrane region"/>
    <property type="match status" value="1"/>
</dbReference>
<dbReference type="AlphaFoldDB" id="X1JWF3"/>
<dbReference type="PANTHER" id="PTHR30460:SF0">
    <property type="entry name" value="MODERATE CONDUCTANCE MECHANOSENSITIVE CHANNEL YBIO"/>
    <property type="match status" value="1"/>
</dbReference>
<evidence type="ECO:0000256" key="6">
    <source>
        <dbReference type="ARBA" id="ARBA00023136"/>
    </source>
</evidence>
<reference evidence="10" key="1">
    <citation type="journal article" date="2014" name="Front. Microbiol.">
        <title>High frequency of phylogenetically diverse reductive dehalogenase-homologous genes in deep subseafloor sedimentary metagenomes.</title>
        <authorList>
            <person name="Kawai M."/>
            <person name="Futagami T."/>
            <person name="Toyoda A."/>
            <person name="Takaki Y."/>
            <person name="Nishi S."/>
            <person name="Hori S."/>
            <person name="Arai W."/>
            <person name="Tsubouchi T."/>
            <person name="Morono Y."/>
            <person name="Uchiyama I."/>
            <person name="Ito T."/>
            <person name="Fujiyama A."/>
            <person name="Inagaki F."/>
            <person name="Takami H."/>
        </authorList>
    </citation>
    <scope>NUCLEOTIDE SEQUENCE</scope>
    <source>
        <strain evidence="10">Expedition CK06-06</strain>
    </source>
</reference>
<evidence type="ECO:0000256" key="3">
    <source>
        <dbReference type="ARBA" id="ARBA00022475"/>
    </source>
</evidence>